<dbReference type="GO" id="GO:0005634">
    <property type="term" value="C:nucleus"/>
    <property type="evidence" value="ECO:0007669"/>
    <property type="project" value="UniProtKB-SubCell"/>
</dbReference>
<feature type="region of interest" description="Disordered" evidence="8">
    <location>
        <begin position="383"/>
        <end position="531"/>
    </location>
</feature>
<feature type="compositionally biased region" description="Low complexity" evidence="8">
    <location>
        <begin position="9"/>
        <end position="19"/>
    </location>
</feature>
<dbReference type="PROSITE" id="PS00028">
    <property type="entry name" value="ZINC_FINGER_C2H2_1"/>
    <property type="match status" value="4"/>
</dbReference>
<evidence type="ECO:0000259" key="9">
    <source>
        <dbReference type="PROSITE" id="PS50157"/>
    </source>
</evidence>
<dbReference type="AlphaFoldDB" id="A0A915HF55"/>
<keyword evidence="10" id="KW-1185">Reference proteome</keyword>
<dbReference type="SMART" id="SM00355">
    <property type="entry name" value="ZnF_C2H2"/>
    <property type="match status" value="6"/>
</dbReference>
<feature type="compositionally biased region" description="Polar residues" evidence="8">
    <location>
        <begin position="439"/>
        <end position="449"/>
    </location>
</feature>
<feature type="domain" description="C2H2-type" evidence="9">
    <location>
        <begin position="648"/>
        <end position="676"/>
    </location>
</feature>
<feature type="region of interest" description="Disordered" evidence="8">
    <location>
        <begin position="1"/>
        <end position="95"/>
    </location>
</feature>
<feature type="compositionally biased region" description="Low complexity" evidence="8">
    <location>
        <begin position="488"/>
        <end position="515"/>
    </location>
</feature>
<keyword evidence="6" id="KW-0539">Nucleus</keyword>
<comment type="subcellular location">
    <subcellularLocation>
        <location evidence="1">Nucleus</location>
    </subcellularLocation>
</comment>
<dbReference type="GO" id="GO:0008270">
    <property type="term" value="F:zinc ion binding"/>
    <property type="evidence" value="ECO:0007669"/>
    <property type="project" value="UniProtKB-KW"/>
</dbReference>
<proteinExistence type="predicted"/>
<dbReference type="PROSITE" id="PS50157">
    <property type="entry name" value="ZINC_FINGER_C2H2_2"/>
    <property type="match status" value="3"/>
</dbReference>
<feature type="compositionally biased region" description="Polar residues" evidence="8">
    <location>
        <begin position="469"/>
        <end position="479"/>
    </location>
</feature>
<evidence type="ECO:0000256" key="8">
    <source>
        <dbReference type="SAM" id="MobiDB-lite"/>
    </source>
</evidence>
<evidence type="ECO:0000256" key="5">
    <source>
        <dbReference type="ARBA" id="ARBA00022833"/>
    </source>
</evidence>
<dbReference type="InterPro" id="IPR050888">
    <property type="entry name" value="ZnF_C2H2-type_TF"/>
</dbReference>
<feature type="region of interest" description="Disordered" evidence="8">
    <location>
        <begin position="118"/>
        <end position="174"/>
    </location>
</feature>
<feature type="domain" description="C2H2-type" evidence="9">
    <location>
        <begin position="716"/>
        <end position="739"/>
    </location>
</feature>
<keyword evidence="5" id="KW-0862">Zinc</keyword>
<evidence type="ECO:0000256" key="3">
    <source>
        <dbReference type="ARBA" id="ARBA00022737"/>
    </source>
</evidence>
<reference evidence="11" key="1">
    <citation type="submission" date="2022-11" db="UniProtKB">
        <authorList>
            <consortium name="WormBaseParasite"/>
        </authorList>
    </citation>
    <scope>IDENTIFICATION</scope>
</reference>
<evidence type="ECO:0000256" key="1">
    <source>
        <dbReference type="ARBA" id="ARBA00004123"/>
    </source>
</evidence>
<dbReference type="InterPro" id="IPR013087">
    <property type="entry name" value="Znf_C2H2_type"/>
</dbReference>
<evidence type="ECO:0000256" key="6">
    <source>
        <dbReference type="ARBA" id="ARBA00023242"/>
    </source>
</evidence>
<evidence type="ECO:0000313" key="11">
    <source>
        <dbReference type="WBParaSite" id="nRc.2.0.1.t00237-RA"/>
    </source>
</evidence>
<feature type="compositionally biased region" description="Basic and acidic residues" evidence="8">
    <location>
        <begin position="120"/>
        <end position="143"/>
    </location>
</feature>
<dbReference type="Gene3D" id="3.30.160.60">
    <property type="entry name" value="Classic Zinc Finger"/>
    <property type="match status" value="1"/>
</dbReference>
<evidence type="ECO:0000256" key="7">
    <source>
        <dbReference type="PROSITE-ProRule" id="PRU00042"/>
    </source>
</evidence>
<sequence>MPPPMTAPVVYGGSSVSVGFGSGLKKPKVRPEDIDLPTYAPPPPQSSTGALAAVSSVKSSSSDSTPSAAPNESKTATSAADEISPEDPSLAGLDDAAKKEAAAKLLISKQIKAFVAMQKMKQEREQKEKDKAQQKSEKVEEKGSSTMMYGPAVPPPPSSAVEEPTDLNNEMSKESVSDAPIATAKVENIENNTNNNADKDQHLVTNLPPPDIDSDVHKEGQQGSPTIKKVASPWRFIAMPICLCWPNARCRFACRLPDDEVDNNRVHKVAHPVAVVRNHRAIRAAVVRGQNIHLRDRPSNGVVDDRVAVTHQSHRDLVRVLGRDQDLIQAFLSIHLHIFLLRSPRRRSYNNGPPGYGRWRGGNGGRFHQDDYRWRGGWNRNGGRGWRGGRRTRGGYSTYYGDRDRERDDHWRRTSGGDRRSSRSRSPRSPAAGAPTAVLDQSQSTNFSLQEKKVEVVSSRSPSPIAVATETSKNVNGPSSVKRRSRSRTASETRSQADMSISSSSSRRTTKSPSPVIDKSKTKTSTGDEMNLNDFYDHDLLEGNEKNNRSIDEEKSITGDLMIRIIDRDDKQVDWPARLIFDTRTVPILHYSCKPSEFDNYKYADSKLGNNSKSSFTCPECGQKVDAAEKLQKHLIWHMNDPTTFNSYRCPECFTFYSSFDTLVSHVVSSHLGVKSSSADKTVKCCFCQSLVAQTKEAASEHSRQHLTRIQPFKLYRCALCGRLMENENGLWNHVKNAHPTVVGHYVCLLCENLPFGDSKSLINHLDGHIDESKEVTFICDSNHCSQIFVDKQSALNHLHDLHNLKPVDQNLDRMSNDNISQVAKAKKRSAIESACDLLAKKAFEKLINS</sequence>
<keyword evidence="3" id="KW-0677">Repeat</keyword>
<keyword evidence="4 7" id="KW-0863">Zinc-finger</keyword>
<accession>A0A915HF55</accession>
<evidence type="ECO:0000256" key="4">
    <source>
        <dbReference type="ARBA" id="ARBA00022771"/>
    </source>
</evidence>
<feature type="domain" description="C2H2-type" evidence="9">
    <location>
        <begin position="616"/>
        <end position="643"/>
    </location>
</feature>
<feature type="compositionally biased region" description="Basic and acidic residues" evidence="8">
    <location>
        <begin position="401"/>
        <end position="421"/>
    </location>
</feature>
<dbReference type="PANTHER" id="PTHR24406">
    <property type="entry name" value="TRANSCRIPTIONAL REPRESSOR CTCFL-RELATED"/>
    <property type="match status" value="1"/>
</dbReference>
<dbReference type="WBParaSite" id="nRc.2.0.1.t00237-RA">
    <property type="protein sequence ID" value="nRc.2.0.1.t00237-RA"/>
    <property type="gene ID" value="nRc.2.0.1.g00237"/>
</dbReference>
<feature type="region of interest" description="Disordered" evidence="8">
    <location>
        <begin position="192"/>
        <end position="226"/>
    </location>
</feature>
<protein>
    <submittedName>
        <fullName evidence="11">C2H2-type domain-containing protein</fullName>
    </submittedName>
</protein>
<evidence type="ECO:0000256" key="2">
    <source>
        <dbReference type="ARBA" id="ARBA00022723"/>
    </source>
</evidence>
<name>A0A915HF55_ROMCU</name>
<evidence type="ECO:0000313" key="10">
    <source>
        <dbReference type="Proteomes" id="UP000887565"/>
    </source>
</evidence>
<organism evidence="10 11">
    <name type="scientific">Romanomermis culicivorax</name>
    <name type="common">Nematode worm</name>
    <dbReference type="NCBI Taxonomy" id="13658"/>
    <lineage>
        <taxon>Eukaryota</taxon>
        <taxon>Metazoa</taxon>
        <taxon>Ecdysozoa</taxon>
        <taxon>Nematoda</taxon>
        <taxon>Enoplea</taxon>
        <taxon>Dorylaimia</taxon>
        <taxon>Mermithida</taxon>
        <taxon>Mermithoidea</taxon>
        <taxon>Mermithidae</taxon>
        <taxon>Romanomermis</taxon>
    </lineage>
</organism>
<dbReference type="Proteomes" id="UP000887565">
    <property type="component" value="Unplaced"/>
</dbReference>
<feature type="compositionally biased region" description="Low complexity" evidence="8">
    <location>
        <begin position="50"/>
        <end position="69"/>
    </location>
</feature>
<keyword evidence="2" id="KW-0479">Metal-binding</keyword>